<gene>
    <name evidence="3" type="ORF">ABE65_002145</name>
</gene>
<dbReference type="Pfam" id="PF08378">
    <property type="entry name" value="NERD"/>
    <property type="match status" value="1"/>
</dbReference>
<name>A0A160IIV4_9BACL</name>
<dbReference type="EMBL" id="CP015378">
    <property type="protein sequence ID" value="ANC75701.1"/>
    <property type="molecule type" value="Genomic_DNA"/>
</dbReference>
<evidence type="ECO:0000259" key="2">
    <source>
        <dbReference type="PROSITE" id="PS50965"/>
    </source>
</evidence>
<keyword evidence="4" id="KW-1185">Reference proteome</keyword>
<dbReference type="KEGG" id="fpn:ABE65_002145"/>
<dbReference type="PROSITE" id="PS50965">
    <property type="entry name" value="NERD"/>
    <property type="match status" value="1"/>
</dbReference>
<organism evidence="3 4">
    <name type="scientific">Fictibacillus phosphorivorans</name>
    <dbReference type="NCBI Taxonomy" id="1221500"/>
    <lineage>
        <taxon>Bacteria</taxon>
        <taxon>Bacillati</taxon>
        <taxon>Bacillota</taxon>
        <taxon>Bacilli</taxon>
        <taxon>Bacillales</taxon>
        <taxon>Fictibacillaceae</taxon>
        <taxon>Fictibacillus</taxon>
    </lineage>
</organism>
<dbReference type="AlphaFoldDB" id="A0A160IIV4"/>
<sequence>MIKKTRTKPLKLLKFEVLLERILPNHTQKQLIETNYRKYLAGFRGELTLDYFLSELPQDDYHIFHDLRIPRYDNNQLYFQLDAFILHPRFCIIIEVKNLIGNLYFDHQYDQIVRTRGGIDETFPDPVNQVEIQKKHLSNWLIKHKTPLIPIHTLVVITNPKSYIRISPKYGKNARKIIRGRTLSNKIKEIEKLEAEVILQKREIKKISSLLLKEHTPLNPNILKLFNIHRDEILTGAFCPNCTQVALIRIKRNWLCTSCSKTFINAHKKAILDYALLFSPVVKNKDLRTFLHMESQSSLKKLLYSMNLKPNGSRKAATYTIPLPK</sequence>
<proteinExistence type="predicted"/>
<evidence type="ECO:0000256" key="1">
    <source>
        <dbReference type="SAM" id="Coils"/>
    </source>
</evidence>
<feature type="domain" description="NERD" evidence="2">
    <location>
        <begin position="41"/>
        <end position="160"/>
    </location>
</feature>
<dbReference type="InterPro" id="IPR011528">
    <property type="entry name" value="NERD"/>
</dbReference>
<evidence type="ECO:0000313" key="4">
    <source>
        <dbReference type="Proteomes" id="UP000076623"/>
    </source>
</evidence>
<feature type="coiled-coil region" evidence="1">
    <location>
        <begin position="183"/>
        <end position="210"/>
    </location>
</feature>
<protein>
    <recommendedName>
        <fullName evidence="2">NERD domain-containing protein</fullName>
    </recommendedName>
</protein>
<dbReference type="STRING" id="1221500.ABE65_002145"/>
<reference evidence="3 4" key="1">
    <citation type="submission" date="2016-04" db="EMBL/GenBank/DDBJ databases">
        <title>Complete genome sequence of Fictibacillus phosphorivorans G25-29, a strain toxic to nematodes.</title>
        <authorList>
            <person name="Zheng Z."/>
        </authorList>
    </citation>
    <scope>NUCLEOTIDE SEQUENCE [LARGE SCALE GENOMIC DNA]</scope>
    <source>
        <strain evidence="3 4">G25-29</strain>
    </source>
</reference>
<keyword evidence="1" id="KW-0175">Coiled coil</keyword>
<dbReference type="Proteomes" id="UP000076623">
    <property type="component" value="Chromosome"/>
</dbReference>
<accession>A0A160IIV4</accession>
<evidence type="ECO:0000313" key="3">
    <source>
        <dbReference type="EMBL" id="ANC75701.1"/>
    </source>
</evidence>
<dbReference type="RefSeq" id="WP_066391010.1">
    <property type="nucleotide sequence ID" value="NZ_CP015378.1"/>
</dbReference>